<accession>T2ILL1</accession>
<dbReference type="Pfam" id="PF01227">
    <property type="entry name" value="GTP_cyclohydroI"/>
    <property type="match status" value="1"/>
</dbReference>
<comment type="pathway">
    <text evidence="2">Cofactor biosynthesis; 7,8-dihydroneopterin triphosphate biosynthesis; 7,8-dihydroneopterin triphosphate from GTP: step 1/1.</text>
</comment>
<reference evidence="7 8" key="2">
    <citation type="submission" date="2013-09" db="EMBL/GenBank/DDBJ databases">
        <title>Whole genome comparison of six Crocosphaera watsonii strains with differing phenotypes.</title>
        <authorList>
            <person name="Bench S.R."/>
            <person name="Heller P."/>
            <person name="Frank I."/>
            <person name="Arciniega M."/>
            <person name="Shilova I.N."/>
            <person name="Zehr J.P."/>
        </authorList>
    </citation>
    <scope>NUCLEOTIDE SEQUENCE [LARGE SCALE GENOMIC DNA]</scope>
    <source>
        <strain evidence="7 8">WH 0005</strain>
    </source>
</reference>
<reference evidence="7 8" key="1">
    <citation type="submission" date="2013-01" db="EMBL/GenBank/DDBJ databases">
        <authorList>
            <person name="Bench S."/>
        </authorList>
    </citation>
    <scope>NUCLEOTIDE SEQUENCE [LARGE SCALE GENOMIC DNA]</scope>
    <source>
        <strain evidence="7 8">WH 0005</strain>
    </source>
</reference>
<dbReference type="SUPFAM" id="SSF55620">
    <property type="entry name" value="Tetrahydrobiopterin biosynthesis enzymes-like"/>
    <property type="match status" value="1"/>
</dbReference>
<dbReference type="UniPathway" id="UPA00848">
    <property type="reaction ID" value="UER00151"/>
</dbReference>
<dbReference type="GO" id="GO:0008270">
    <property type="term" value="F:zinc ion binding"/>
    <property type="evidence" value="ECO:0007669"/>
    <property type="project" value="TreeGrafter"/>
</dbReference>
<gene>
    <name evidence="7" type="ORF">CWATWH0005_3722</name>
</gene>
<dbReference type="GO" id="GO:0003934">
    <property type="term" value="F:GTP cyclohydrolase I activity"/>
    <property type="evidence" value="ECO:0007669"/>
    <property type="project" value="UniProtKB-EC"/>
</dbReference>
<evidence type="ECO:0000256" key="2">
    <source>
        <dbReference type="ARBA" id="ARBA00005080"/>
    </source>
</evidence>
<evidence type="ECO:0000313" key="8">
    <source>
        <dbReference type="Proteomes" id="UP000017981"/>
    </source>
</evidence>
<comment type="caution">
    <text evidence="7">The sequence shown here is derived from an EMBL/GenBank/DDBJ whole genome shotgun (WGS) entry which is preliminary data.</text>
</comment>
<proteinExistence type="predicted"/>
<protein>
    <recommendedName>
        <fullName evidence="3">GTP cyclohydrolase I</fullName>
        <ecNumber evidence="3">3.5.4.16</ecNumber>
    </recommendedName>
</protein>
<dbReference type="PANTHER" id="PTHR11109">
    <property type="entry name" value="GTP CYCLOHYDROLASE I"/>
    <property type="match status" value="1"/>
</dbReference>
<dbReference type="GO" id="GO:0046654">
    <property type="term" value="P:tetrahydrofolate biosynthetic process"/>
    <property type="evidence" value="ECO:0007669"/>
    <property type="project" value="InterPro"/>
</dbReference>
<sequence>MCMVMRGVQKPGSWTSTSAVRGEFANDAKTRQEFMSLIQHNPGLG</sequence>
<dbReference type="GO" id="GO:0005737">
    <property type="term" value="C:cytoplasm"/>
    <property type="evidence" value="ECO:0007669"/>
    <property type="project" value="TreeGrafter"/>
</dbReference>
<evidence type="ECO:0000259" key="6">
    <source>
        <dbReference type="Pfam" id="PF01227"/>
    </source>
</evidence>
<keyword evidence="4" id="KW-0554">One-carbon metabolism</keyword>
<dbReference type="EC" id="3.5.4.16" evidence="3"/>
<evidence type="ECO:0000256" key="3">
    <source>
        <dbReference type="ARBA" id="ARBA00012715"/>
    </source>
</evidence>
<comment type="catalytic activity">
    <reaction evidence="1">
        <text>GTP + H2O = 7,8-dihydroneopterin 3'-triphosphate + formate + H(+)</text>
        <dbReference type="Rhea" id="RHEA:17473"/>
        <dbReference type="ChEBI" id="CHEBI:15377"/>
        <dbReference type="ChEBI" id="CHEBI:15378"/>
        <dbReference type="ChEBI" id="CHEBI:15740"/>
        <dbReference type="ChEBI" id="CHEBI:37565"/>
        <dbReference type="ChEBI" id="CHEBI:58462"/>
        <dbReference type="EC" id="3.5.4.16"/>
    </reaction>
</comment>
<name>T2ILL1_CROWT</name>
<dbReference type="InterPro" id="IPR043133">
    <property type="entry name" value="GTP-CH-I_C/QueF"/>
</dbReference>
<evidence type="ECO:0000313" key="7">
    <source>
        <dbReference type="EMBL" id="CCQ53913.1"/>
    </source>
</evidence>
<keyword evidence="5 7" id="KW-0378">Hydrolase</keyword>
<organism evidence="7 8">
    <name type="scientific">Crocosphaera watsonii WH 0005</name>
    <dbReference type="NCBI Taxonomy" id="423472"/>
    <lineage>
        <taxon>Bacteria</taxon>
        <taxon>Bacillati</taxon>
        <taxon>Cyanobacteriota</taxon>
        <taxon>Cyanophyceae</taxon>
        <taxon>Oscillatoriophycideae</taxon>
        <taxon>Chroococcales</taxon>
        <taxon>Aphanothecaceae</taxon>
        <taxon>Crocosphaera</taxon>
    </lineage>
</organism>
<dbReference type="Proteomes" id="UP000017981">
    <property type="component" value="Unassembled WGS sequence"/>
</dbReference>
<dbReference type="GO" id="GO:0006729">
    <property type="term" value="P:tetrahydrobiopterin biosynthetic process"/>
    <property type="evidence" value="ECO:0007669"/>
    <property type="project" value="TreeGrafter"/>
</dbReference>
<dbReference type="InterPro" id="IPR020602">
    <property type="entry name" value="GTP_CycHdrlase_I_dom"/>
</dbReference>
<feature type="domain" description="GTP cyclohydrolase I" evidence="6">
    <location>
        <begin position="1"/>
        <end position="39"/>
    </location>
</feature>
<dbReference type="PANTHER" id="PTHR11109:SF7">
    <property type="entry name" value="GTP CYCLOHYDROLASE 1"/>
    <property type="match status" value="1"/>
</dbReference>
<dbReference type="Gene3D" id="3.30.1130.10">
    <property type="match status" value="1"/>
</dbReference>
<evidence type="ECO:0000256" key="1">
    <source>
        <dbReference type="ARBA" id="ARBA00001052"/>
    </source>
</evidence>
<evidence type="ECO:0000256" key="5">
    <source>
        <dbReference type="ARBA" id="ARBA00022801"/>
    </source>
</evidence>
<evidence type="ECO:0000256" key="4">
    <source>
        <dbReference type="ARBA" id="ARBA00022563"/>
    </source>
</evidence>
<dbReference type="InterPro" id="IPR001474">
    <property type="entry name" value="GTP_CycHdrlase_I"/>
</dbReference>
<dbReference type="GO" id="GO:0005525">
    <property type="term" value="F:GTP binding"/>
    <property type="evidence" value="ECO:0007669"/>
    <property type="project" value="TreeGrafter"/>
</dbReference>
<dbReference type="EMBL" id="CAQL01000058">
    <property type="protein sequence ID" value="CCQ53913.1"/>
    <property type="molecule type" value="Genomic_DNA"/>
</dbReference>
<dbReference type="AlphaFoldDB" id="T2ILL1"/>
<dbReference type="GO" id="GO:0006730">
    <property type="term" value="P:one-carbon metabolic process"/>
    <property type="evidence" value="ECO:0007669"/>
    <property type="project" value="UniProtKB-KW"/>
</dbReference>